<protein>
    <submittedName>
        <fullName evidence="3">Cell division protein FtsL</fullName>
    </submittedName>
</protein>
<dbReference type="Pfam" id="PF04977">
    <property type="entry name" value="DivIC"/>
    <property type="match status" value="1"/>
</dbReference>
<organism evidence="3 4">
    <name type="scientific">Cohnella phaseoli</name>
    <dbReference type="NCBI Taxonomy" id="456490"/>
    <lineage>
        <taxon>Bacteria</taxon>
        <taxon>Bacillati</taxon>
        <taxon>Bacillota</taxon>
        <taxon>Bacilli</taxon>
        <taxon>Bacillales</taxon>
        <taxon>Paenibacillaceae</taxon>
        <taxon>Cohnella</taxon>
    </lineage>
</organism>
<dbReference type="OrthoDB" id="2988583at2"/>
<keyword evidence="3" id="KW-0131">Cell cycle</keyword>
<dbReference type="GO" id="GO:0051301">
    <property type="term" value="P:cell division"/>
    <property type="evidence" value="ECO:0007669"/>
    <property type="project" value="UniProtKB-KW"/>
</dbReference>
<evidence type="ECO:0000313" key="4">
    <source>
        <dbReference type="Proteomes" id="UP000256977"/>
    </source>
</evidence>
<dbReference type="Proteomes" id="UP000256977">
    <property type="component" value="Unassembled WGS sequence"/>
</dbReference>
<gene>
    <name evidence="3" type="ORF">DFP98_12414</name>
</gene>
<reference evidence="3 4" key="1">
    <citation type="submission" date="2018-07" db="EMBL/GenBank/DDBJ databases">
        <title>Genomic Encyclopedia of Type Strains, Phase III (KMG-III): the genomes of soil and plant-associated and newly described type strains.</title>
        <authorList>
            <person name="Whitman W."/>
        </authorList>
    </citation>
    <scope>NUCLEOTIDE SEQUENCE [LARGE SCALE GENOMIC DNA]</scope>
    <source>
        <strain evidence="3 4">CECT 7287</strain>
    </source>
</reference>
<accession>A0A3D9IR01</accession>
<dbReference type="AlphaFoldDB" id="A0A3D9IR01"/>
<evidence type="ECO:0000313" key="3">
    <source>
        <dbReference type="EMBL" id="RED64203.1"/>
    </source>
</evidence>
<dbReference type="EMBL" id="QRDZ01000024">
    <property type="protein sequence ID" value="RED64203.1"/>
    <property type="molecule type" value="Genomic_DNA"/>
</dbReference>
<keyword evidence="2" id="KW-0812">Transmembrane</keyword>
<comment type="caution">
    <text evidence="3">The sequence shown here is derived from an EMBL/GenBank/DDBJ whole genome shotgun (WGS) entry which is preliminary data.</text>
</comment>
<proteinExistence type="predicted"/>
<name>A0A3D9IR01_9BACL</name>
<evidence type="ECO:0000256" key="1">
    <source>
        <dbReference type="SAM" id="MobiDB-lite"/>
    </source>
</evidence>
<keyword evidence="3" id="KW-0132">Cell division</keyword>
<feature type="transmembrane region" description="Helical" evidence="2">
    <location>
        <begin position="44"/>
        <end position="65"/>
    </location>
</feature>
<dbReference type="InterPro" id="IPR007060">
    <property type="entry name" value="FtsL/DivIC"/>
</dbReference>
<sequence length="135" mass="15403">MAYYGNLALRPERVEEQKVKQSPRTQIPPGRSPRRRQLPIREKLLYLFTVAAVAFVAGWIIFRYAQIYQINGQLQTTTKAYNVATEQTKELQREVERLSDPGAIRKRASELGYVPVTGESIEASKVDRNNVAIKP</sequence>
<keyword evidence="4" id="KW-1185">Reference proteome</keyword>
<evidence type="ECO:0000256" key="2">
    <source>
        <dbReference type="SAM" id="Phobius"/>
    </source>
</evidence>
<feature type="region of interest" description="Disordered" evidence="1">
    <location>
        <begin position="15"/>
        <end position="35"/>
    </location>
</feature>
<keyword evidence="2" id="KW-0472">Membrane</keyword>
<keyword evidence="2" id="KW-1133">Transmembrane helix</keyword>
<dbReference type="RefSeq" id="WP_116063454.1">
    <property type="nucleotide sequence ID" value="NZ_QRDZ01000024.1"/>
</dbReference>